<evidence type="ECO:0000313" key="10">
    <source>
        <dbReference type="Proteomes" id="UP001054889"/>
    </source>
</evidence>
<gene>
    <name evidence="9" type="primary">ga21903</name>
    <name evidence="9" type="ORF">PR202_ga21903</name>
</gene>
<evidence type="ECO:0000256" key="1">
    <source>
        <dbReference type="ARBA" id="ARBA00004141"/>
    </source>
</evidence>
<accession>A0AAV5D2V3</accession>
<evidence type="ECO:0000259" key="8">
    <source>
        <dbReference type="Pfam" id="PF13962"/>
    </source>
</evidence>
<dbReference type="PROSITE" id="PS50088">
    <property type="entry name" value="ANK_REPEAT"/>
    <property type="match status" value="2"/>
</dbReference>
<dbReference type="AlphaFoldDB" id="A0AAV5D2V3"/>
<dbReference type="InterPro" id="IPR026961">
    <property type="entry name" value="PGG_dom"/>
</dbReference>
<dbReference type="SMART" id="SM00248">
    <property type="entry name" value="ANK"/>
    <property type="match status" value="5"/>
</dbReference>
<feature type="repeat" description="ANK" evidence="7">
    <location>
        <begin position="147"/>
        <end position="179"/>
    </location>
</feature>
<dbReference type="Pfam" id="PF12796">
    <property type="entry name" value="Ank_2"/>
    <property type="match status" value="2"/>
</dbReference>
<keyword evidence="10" id="KW-1185">Reference proteome</keyword>
<keyword evidence="4" id="KW-1133">Transmembrane helix</keyword>
<dbReference type="Gene3D" id="1.25.40.20">
    <property type="entry name" value="Ankyrin repeat-containing domain"/>
    <property type="match status" value="2"/>
</dbReference>
<comment type="subcellular location">
    <subcellularLocation>
        <location evidence="1">Membrane</location>
        <topology evidence="1">Multi-pass membrane protein</topology>
    </subcellularLocation>
</comment>
<reference evidence="9" key="1">
    <citation type="journal article" date="2018" name="DNA Res.">
        <title>Multiple hybrid de novo genome assembly of finger millet, an orphan allotetraploid crop.</title>
        <authorList>
            <person name="Hatakeyama M."/>
            <person name="Aluri S."/>
            <person name="Balachadran M.T."/>
            <person name="Sivarajan S.R."/>
            <person name="Patrignani A."/>
            <person name="Gruter S."/>
            <person name="Poveda L."/>
            <person name="Shimizu-Inatsugi R."/>
            <person name="Baeten J."/>
            <person name="Francoijs K.J."/>
            <person name="Nataraja K.N."/>
            <person name="Reddy Y.A.N."/>
            <person name="Phadnis S."/>
            <person name="Ravikumar R.L."/>
            <person name="Schlapbach R."/>
            <person name="Sreeman S.M."/>
            <person name="Shimizu K.K."/>
        </authorList>
    </citation>
    <scope>NUCLEOTIDE SEQUENCE</scope>
</reference>
<keyword evidence="5 7" id="KW-0040">ANK repeat</keyword>
<dbReference type="SUPFAM" id="SSF48403">
    <property type="entry name" value="Ankyrin repeat"/>
    <property type="match status" value="1"/>
</dbReference>
<feature type="domain" description="PGG" evidence="8">
    <location>
        <begin position="288"/>
        <end position="344"/>
    </location>
</feature>
<evidence type="ECO:0000256" key="2">
    <source>
        <dbReference type="ARBA" id="ARBA00022692"/>
    </source>
</evidence>
<keyword evidence="3" id="KW-0677">Repeat</keyword>
<dbReference type="GO" id="GO:0005886">
    <property type="term" value="C:plasma membrane"/>
    <property type="evidence" value="ECO:0007669"/>
    <property type="project" value="TreeGrafter"/>
</dbReference>
<dbReference type="InterPro" id="IPR002110">
    <property type="entry name" value="Ankyrin_rpt"/>
</dbReference>
<dbReference type="EMBL" id="BQKI01000011">
    <property type="protein sequence ID" value="GJN04360.1"/>
    <property type="molecule type" value="Genomic_DNA"/>
</dbReference>
<evidence type="ECO:0000256" key="5">
    <source>
        <dbReference type="ARBA" id="ARBA00023043"/>
    </source>
</evidence>
<evidence type="ECO:0000256" key="7">
    <source>
        <dbReference type="PROSITE-ProRule" id="PRU00023"/>
    </source>
</evidence>
<keyword evidence="2" id="KW-0812">Transmembrane</keyword>
<keyword evidence="6" id="KW-0472">Membrane</keyword>
<comment type="caution">
    <text evidence="9">The sequence shown here is derived from an EMBL/GenBank/DDBJ whole genome shotgun (WGS) entry which is preliminary data.</text>
</comment>
<evidence type="ECO:0000256" key="4">
    <source>
        <dbReference type="ARBA" id="ARBA00022989"/>
    </source>
</evidence>
<feature type="repeat" description="ANK" evidence="7">
    <location>
        <begin position="104"/>
        <end position="136"/>
    </location>
</feature>
<proteinExistence type="predicted"/>
<dbReference type="Proteomes" id="UP001054889">
    <property type="component" value="Unassembled WGS sequence"/>
</dbReference>
<evidence type="ECO:0000256" key="6">
    <source>
        <dbReference type="ARBA" id="ARBA00023136"/>
    </source>
</evidence>
<protein>
    <recommendedName>
        <fullName evidence="8">PGG domain-containing protein</fullName>
    </recommendedName>
</protein>
<organism evidence="9 10">
    <name type="scientific">Eleusine coracana subsp. coracana</name>
    <dbReference type="NCBI Taxonomy" id="191504"/>
    <lineage>
        <taxon>Eukaryota</taxon>
        <taxon>Viridiplantae</taxon>
        <taxon>Streptophyta</taxon>
        <taxon>Embryophyta</taxon>
        <taxon>Tracheophyta</taxon>
        <taxon>Spermatophyta</taxon>
        <taxon>Magnoliopsida</taxon>
        <taxon>Liliopsida</taxon>
        <taxon>Poales</taxon>
        <taxon>Poaceae</taxon>
        <taxon>PACMAD clade</taxon>
        <taxon>Chloridoideae</taxon>
        <taxon>Cynodonteae</taxon>
        <taxon>Eleusininae</taxon>
        <taxon>Eleusine</taxon>
    </lineage>
</organism>
<name>A0AAV5D2V3_ELECO</name>
<dbReference type="Pfam" id="PF13962">
    <property type="entry name" value="PGG"/>
    <property type="match status" value="1"/>
</dbReference>
<sequence length="347" mass="36802">MEPVPASSKEADTELMFMCSDLYIAAFKGQTDVVIGLLTGNNHATARNGRPSSAARVNGTSCLTREVTADGSTLLHIAAGQGHVNLIAELCHRDSGLLSSVNSALDTPLHSAAKAGHVEAIETIVRLALDYVEEDQLRGFIGGKNRAGDTALHVAARHGHGAAVEMLMKLGSEMASELNGAGMSPLYLAVMSRSVQAVEAIVGYKDASAAGPTSQNALHAAVLQSAGLTPSDLIETSKGFYSMVSNFILSSHLLCSVRLVVKLFAHGSQFKPRRQDHIKKWSGQDIMKWRETTSKNLAIVSTLVATIAFSAVFNVPGSYGSDGKANLNGNHMYNAFVVLDTIAVWLQ</sequence>
<dbReference type="PANTHER" id="PTHR24186:SF38">
    <property type="entry name" value="ANKYRIN REPEAT FAMILY PROTEIN"/>
    <property type="match status" value="1"/>
</dbReference>
<dbReference type="PANTHER" id="PTHR24186">
    <property type="entry name" value="PROTEIN PHOSPHATASE 1 REGULATORY SUBUNIT"/>
    <property type="match status" value="1"/>
</dbReference>
<reference evidence="9" key="2">
    <citation type="submission" date="2021-12" db="EMBL/GenBank/DDBJ databases">
        <title>Resequencing data analysis of finger millet.</title>
        <authorList>
            <person name="Hatakeyama M."/>
            <person name="Aluri S."/>
            <person name="Balachadran M.T."/>
            <person name="Sivarajan S.R."/>
            <person name="Poveda L."/>
            <person name="Shimizu-Inatsugi R."/>
            <person name="Schlapbach R."/>
            <person name="Sreeman S.M."/>
            <person name="Shimizu K.K."/>
        </authorList>
    </citation>
    <scope>NUCLEOTIDE SEQUENCE</scope>
</reference>
<dbReference type="PROSITE" id="PS50297">
    <property type="entry name" value="ANK_REP_REGION"/>
    <property type="match status" value="1"/>
</dbReference>
<evidence type="ECO:0000256" key="3">
    <source>
        <dbReference type="ARBA" id="ARBA00022737"/>
    </source>
</evidence>
<evidence type="ECO:0000313" key="9">
    <source>
        <dbReference type="EMBL" id="GJN04360.1"/>
    </source>
</evidence>
<dbReference type="InterPro" id="IPR036770">
    <property type="entry name" value="Ankyrin_rpt-contain_sf"/>
</dbReference>